<evidence type="ECO:0000313" key="3">
    <source>
        <dbReference type="Proteomes" id="UP000176191"/>
    </source>
</evidence>
<accession>A0A1F5FAT2</accession>
<evidence type="ECO:0000259" key="1">
    <source>
        <dbReference type="Pfam" id="PF08241"/>
    </source>
</evidence>
<dbReference type="Gene3D" id="3.40.50.150">
    <property type="entry name" value="Vaccinia Virus protein VP39"/>
    <property type="match status" value="1"/>
</dbReference>
<comment type="caution">
    <text evidence="2">The sequence shown here is derived from an EMBL/GenBank/DDBJ whole genome shotgun (WGS) entry which is preliminary data.</text>
</comment>
<name>A0A1F5FAT2_9BACT</name>
<dbReference type="Pfam" id="PF08241">
    <property type="entry name" value="Methyltransf_11"/>
    <property type="match status" value="1"/>
</dbReference>
<protein>
    <recommendedName>
        <fullName evidence="1">Methyltransferase type 11 domain-containing protein</fullName>
    </recommendedName>
</protein>
<dbReference type="SUPFAM" id="SSF53335">
    <property type="entry name" value="S-adenosyl-L-methionine-dependent methyltransferases"/>
    <property type="match status" value="1"/>
</dbReference>
<dbReference type="InterPro" id="IPR013216">
    <property type="entry name" value="Methyltransf_11"/>
</dbReference>
<dbReference type="GO" id="GO:0008757">
    <property type="term" value="F:S-adenosylmethionine-dependent methyltransferase activity"/>
    <property type="evidence" value="ECO:0007669"/>
    <property type="project" value="InterPro"/>
</dbReference>
<reference evidence="2 3" key="1">
    <citation type="journal article" date="2016" name="Nat. Commun.">
        <title>Thousands of microbial genomes shed light on interconnected biogeochemical processes in an aquifer system.</title>
        <authorList>
            <person name="Anantharaman K."/>
            <person name="Brown C.T."/>
            <person name="Hug L.A."/>
            <person name="Sharon I."/>
            <person name="Castelle C.J."/>
            <person name="Probst A.J."/>
            <person name="Thomas B.C."/>
            <person name="Singh A."/>
            <person name="Wilkins M.J."/>
            <person name="Karaoz U."/>
            <person name="Brodie E.L."/>
            <person name="Williams K.H."/>
            <person name="Hubbard S.S."/>
            <person name="Banfield J.F."/>
        </authorList>
    </citation>
    <scope>NUCLEOTIDE SEQUENCE [LARGE SCALE GENOMIC DNA]</scope>
</reference>
<dbReference type="AlphaFoldDB" id="A0A1F5FAT2"/>
<dbReference type="Proteomes" id="UP000176191">
    <property type="component" value="Unassembled WGS sequence"/>
</dbReference>
<evidence type="ECO:0000313" key="2">
    <source>
        <dbReference type="EMBL" id="OGD76733.1"/>
    </source>
</evidence>
<dbReference type="PANTHER" id="PTHR43861">
    <property type="entry name" value="TRANS-ACONITATE 2-METHYLTRANSFERASE-RELATED"/>
    <property type="match status" value="1"/>
</dbReference>
<dbReference type="PANTHER" id="PTHR43861:SF1">
    <property type="entry name" value="TRANS-ACONITATE 2-METHYLTRANSFERASE"/>
    <property type="match status" value="1"/>
</dbReference>
<dbReference type="EMBL" id="MFAK01000001">
    <property type="protein sequence ID" value="OGD76733.1"/>
    <property type="molecule type" value="Genomic_DNA"/>
</dbReference>
<feature type="domain" description="Methyltransferase type 11" evidence="1">
    <location>
        <begin position="46"/>
        <end position="139"/>
    </location>
</feature>
<proteinExistence type="predicted"/>
<dbReference type="InterPro" id="IPR029063">
    <property type="entry name" value="SAM-dependent_MTases_sf"/>
</dbReference>
<organism evidence="2 3">
    <name type="scientific">Candidatus Collierbacteria bacterium RIFOXYA2_FULL_46_10</name>
    <dbReference type="NCBI Taxonomy" id="1817726"/>
    <lineage>
        <taxon>Bacteria</taxon>
        <taxon>Candidatus Collieribacteriota</taxon>
    </lineage>
</organism>
<gene>
    <name evidence="2" type="ORF">A2228_01065</name>
</gene>
<sequence>MKSTSWSPVAKWYNQVVGEGGHYFHQHVILPHLTSLLDPQPGQSVLDIGCGQGIYARTLLPSVHYTGIDSSKDLILEAKKLTKNPHHQYYVADVTVSLPVATSSFDHAVCLLALQNIKDGSRVIKNVSTALKSNGDFVVVLNHPCFRIPRQSSWGVDVSNKLEYRRVNRYLSPLEIPINAHPGLKDSPLTWTFHEPLEYYFKALKQAGMVITDLEEWTSDKQSVGKAARAENRARKEFPLFLAIKASKISL</sequence>
<dbReference type="CDD" id="cd02440">
    <property type="entry name" value="AdoMet_MTases"/>
    <property type="match status" value="1"/>
</dbReference>